<keyword evidence="4" id="KW-1185">Reference proteome</keyword>
<dbReference type="Pfam" id="PF01230">
    <property type="entry name" value="HIT"/>
    <property type="match status" value="1"/>
</dbReference>
<dbReference type="InterPro" id="IPR011146">
    <property type="entry name" value="HIT-like"/>
</dbReference>
<evidence type="ECO:0000313" key="3">
    <source>
        <dbReference type="EMBL" id="PZA17890.1"/>
    </source>
</evidence>
<feature type="short sequence motif" description="Histidine triad motif" evidence="1">
    <location>
        <begin position="87"/>
        <end position="91"/>
    </location>
</feature>
<dbReference type="PROSITE" id="PS51084">
    <property type="entry name" value="HIT_2"/>
    <property type="match status" value="1"/>
</dbReference>
<dbReference type="EMBL" id="QKOE01000002">
    <property type="protein sequence ID" value="PZA17890.1"/>
    <property type="molecule type" value="Genomic_DNA"/>
</dbReference>
<name>A0A323V1L3_9RHOO</name>
<dbReference type="GO" id="GO:0003824">
    <property type="term" value="F:catalytic activity"/>
    <property type="evidence" value="ECO:0007669"/>
    <property type="project" value="InterPro"/>
</dbReference>
<protein>
    <submittedName>
        <fullName evidence="3">HIT family protein</fullName>
    </submittedName>
</protein>
<accession>A0A323V1L3</accession>
<comment type="caution">
    <text evidence="3">The sequence shown here is derived from an EMBL/GenBank/DDBJ whole genome shotgun (WGS) entry which is preliminary data.</text>
</comment>
<evidence type="ECO:0000313" key="4">
    <source>
        <dbReference type="Proteomes" id="UP000248259"/>
    </source>
</evidence>
<dbReference type="RefSeq" id="WP_110523232.1">
    <property type="nucleotide sequence ID" value="NZ_QKOE01000002.1"/>
</dbReference>
<dbReference type="Proteomes" id="UP000248259">
    <property type="component" value="Unassembled WGS sequence"/>
</dbReference>
<sequence length="145" mass="16116">MDCPLCCPNNDDIVWQDARCRVIRVPDPAYPGFCRVVWHAHVAEMTDLAPADRTHLLTVVMAVEAALRQLMKPDKINLASFGNMVPHLHWHVIPRHTDDPHFPESVWGPVQRTGAVRVAPDNSVLASAIDSHLAAHATALTQQPR</sequence>
<evidence type="ECO:0000256" key="1">
    <source>
        <dbReference type="PROSITE-ProRule" id="PRU00464"/>
    </source>
</evidence>
<dbReference type="AlphaFoldDB" id="A0A323V1L3"/>
<feature type="domain" description="HIT" evidence="2">
    <location>
        <begin position="1"/>
        <end position="102"/>
    </location>
</feature>
<dbReference type="Gene3D" id="3.30.428.10">
    <property type="entry name" value="HIT-like"/>
    <property type="match status" value="1"/>
</dbReference>
<dbReference type="OrthoDB" id="9799145at2"/>
<dbReference type="InterPro" id="IPR036265">
    <property type="entry name" value="HIT-like_sf"/>
</dbReference>
<dbReference type="SUPFAM" id="SSF54197">
    <property type="entry name" value="HIT-like"/>
    <property type="match status" value="1"/>
</dbReference>
<organism evidence="3 4">
    <name type="scientific">Parazoarcus communis SWub3 = DSM 12120</name>
    <dbReference type="NCBI Taxonomy" id="1121029"/>
    <lineage>
        <taxon>Bacteria</taxon>
        <taxon>Pseudomonadati</taxon>
        <taxon>Pseudomonadota</taxon>
        <taxon>Betaproteobacteria</taxon>
        <taxon>Rhodocyclales</taxon>
        <taxon>Zoogloeaceae</taxon>
        <taxon>Parazoarcus</taxon>
    </lineage>
</organism>
<evidence type="ECO:0000259" key="2">
    <source>
        <dbReference type="PROSITE" id="PS51084"/>
    </source>
</evidence>
<proteinExistence type="predicted"/>
<gene>
    <name evidence="3" type="ORF">DNK49_05055</name>
</gene>
<reference evidence="3 4" key="1">
    <citation type="submission" date="2018-06" db="EMBL/GenBank/DDBJ databases">
        <title>Azoarcus communis strain SWub3 genome.</title>
        <authorList>
            <person name="Zorraquino Salvo V."/>
            <person name="Toubiana D."/>
            <person name="Blumwald E."/>
        </authorList>
    </citation>
    <scope>NUCLEOTIDE SEQUENCE [LARGE SCALE GENOMIC DNA]</scope>
    <source>
        <strain evidence="3 4">SWub3</strain>
    </source>
</reference>